<organism evidence="1 2">
    <name type="scientific">Serratia proteamaculans</name>
    <dbReference type="NCBI Taxonomy" id="28151"/>
    <lineage>
        <taxon>Bacteria</taxon>
        <taxon>Pseudomonadati</taxon>
        <taxon>Pseudomonadota</taxon>
        <taxon>Gammaproteobacteria</taxon>
        <taxon>Enterobacterales</taxon>
        <taxon>Yersiniaceae</taxon>
        <taxon>Serratia</taxon>
    </lineage>
</organism>
<sequence>MPLAFKRSQRLSIGTEIELQLVDLESYDLTDKADQVVTDLGDNK</sequence>
<dbReference type="InterPro" id="IPR014746">
    <property type="entry name" value="Gln_synth/guanido_kin_cat_dom"/>
</dbReference>
<name>A0ABS0TZ82_SERPR</name>
<dbReference type="EMBL" id="JAEHSL010000063">
    <property type="protein sequence ID" value="MBI6183681.1"/>
    <property type="molecule type" value="Genomic_DNA"/>
</dbReference>
<feature type="non-terminal residue" evidence="1">
    <location>
        <position position="44"/>
    </location>
</feature>
<keyword evidence="1" id="KW-0436">Ligase</keyword>
<reference evidence="1 2" key="1">
    <citation type="submission" date="2020-12" db="EMBL/GenBank/DDBJ databases">
        <title>Enhanced detection system for hospital associated transmission using whole genome sequencing surveillance.</title>
        <authorList>
            <person name="Harrison L.H."/>
            <person name="Van Tyne D."/>
            <person name="Marsh J.W."/>
            <person name="Griffith M.P."/>
            <person name="Snyder D.J."/>
            <person name="Cooper V.S."/>
            <person name="Mustapha M."/>
        </authorList>
    </citation>
    <scope>NUCLEOTIDE SEQUENCE [LARGE SCALE GENOMIC DNA]</scope>
    <source>
        <strain evidence="1 2">SER00238</strain>
    </source>
</reference>
<evidence type="ECO:0000313" key="1">
    <source>
        <dbReference type="EMBL" id="MBI6183681.1"/>
    </source>
</evidence>
<dbReference type="GO" id="GO:0016874">
    <property type="term" value="F:ligase activity"/>
    <property type="evidence" value="ECO:0007669"/>
    <property type="project" value="UniProtKB-KW"/>
</dbReference>
<evidence type="ECO:0000313" key="2">
    <source>
        <dbReference type="Proteomes" id="UP000639004"/>
    </source>
</evidence>
<gene>
    <name evidence="1" type="ORF">JEQ07_25265</name>
</gene>
<dbReference type="Gene3D" id="3.30.590.20">
    <property type="match status" value="1"/>
</dbReference>
<keyword evidence="2" id="KW-1185">Reference proteome</keyword>
<protein>
    <submittedName>
        <fullName evidence="1">Carboxylate--amine ligase</fullName>
    </submittedName>
</protein>
<proteinExistence type="predicted"/>
<dbReference type="SUPFAM" id="SSF55931">
    <property type="entry name" value="Glutamine synthetase/guanido kinase"/>
    <property type="match status" value="1"/>
</dbReference>
<comment type="caution">
    <text evidence="1">The sequence shown here is derived from an EMBL/GenBank/DDBJ whole genome shotgun (WGS) entry which is preliminary data.</text>
</comment>
<dbReference type="Proteomes" id="UP000639004">
    <property type="component" value="Unassembled WGS sequence"/>
</dbReference>
<accession>A0ABS0TZ82</accession>